<name>A0ABP9YSG6_9FUNG</name>
<dbReference type="Gene3D" id="3.40.50.1820">
    <property type="entry name" value="alpha/beta hydrolase"/>
    <property type="match status" value="1"/>
</dbReference>
<dbReference type="EMBL" id="BAABUK010000006">
    <property type="protein sequence ID" value="GAA5809805.1"/>
    <property type="molecule type" value="Genomic_DNA"/>
</dbReference>
<evidence type="ECO:0000313" key="2">
    <source>
        <dbReference type="Proteomes" id="UP001473302"/>
    </source>
</evidence>
<reference evidence="1 2" key="1">
    <citation type="submission" date="2024-04" db="EMBL/GenBank/DDBJ databases">
        <title>genome sequences of Mucor flavus KT1a and Helicostylum pulchrum KT1b strains isolated from the surface of a dry-aged beef.</title>
        <authorList>
            <person name="Toyotome T."/>
            <person name="Hosono M."/>
            <person name="Torimaru M."/>
            <person name="Fukuda K."/>
            <person name="Mikami N."/>
        </authorList>
    </citation>
    <scope>NUCLEOTIDE SEQUENCE [LARGE SCALE GENOMIC DNA]</scope>
    <source>
        <strain evidence="1 2">KT1a</strain>
    </source>
</reference>
<protein>
    <recommendedName>
        <fullName evidence="3">Alpha/beta hydrolase</fullName>
    </recommendedName>
</protein>
<organism evidence="1 2">
    <name type="scientific">Mucor flavus</name>
    <dbReference type="NCBI Taxonomy" id="439312"/>
    <lineage>
        <taxon>Eukaryota</taxon>
        <taxon>Fungi</taxon>
        <taxon>Fungi incertae sedis</taxon>
        <taxon>Mucoromycota</taxon>
        <taxon>Mucoromycotina</taxon>
        <taxon>Mucoromycetes</taxon>
        <taxon>Mucorales</taxon>
        <taxon>Mucorineae</taxon>
        <taxon>Mucoraceae</taxon>
        <taxon>Mucor</taxon>
    </lineage>
</organism>
<accession>A0ABP9YSG6</accession>
<evidence type="ECO:0008006" key="3">
    <source>
        <dbReference type="Google" id="ProtNLM"/>
    </source>
</evidence>
<dbReference type="Proteomes" id="UP001473302">
    <property type="component" value="Unassembled WGS sequence"/>
</dbReference>
<dbReference type="InterPro" id="IPR029058">
    <property type="entry name" value="AB_hydrolase_fold"/>
</dbReference>
<proteinExistence type="predicted"/>
<gene>
    <name evidence="1" type="ORF">MFLAVUS_003220</name>
</gene>
<sequence>MNILNGPQDLSKRVETDASDLYETMKSLTNTDFSIFASSSSGIVALKYIFTHPDTVRTCFLHEPMIDLFGLPEGKYALDFHQERYEIFHKYGRSAAMLHSVERQLQNMTSAGDYHFEHESCQYIFTEADMKKANTYKDKMVLIYGLESSNSFVHLPIAEFSKSLDKEMVEFPGGHIGFYTECEEFAISLL</sequence>
<comment type="caution">
    <text evidence="1">The sequence shown here is derived from an EMBL/GenBank/DDBJ whole genome shotgun (WGS) entry which is preliminary data.</text>
</comment>
<evidence type="ECO:0000313" key="1">
    <source>
        <dbReference type="EMBL" id="GAA5809805.1"/>
    </source>
</evidence>
<dbReference type="SUPFAM" id="SSF53474">
    <property type="entry name" value="alpha/beta-Hydrolases"/>
    <property type="match status" value="1"/>
</dbReference>
<keyword evidence="2" id="KW-1185">Reference proteome</keyword>